<evidence type="ECO:0000259" key="2">
    <source>
        <dbReference type="Pfam" id="PF08241"/>
    </source>
</evidence>
<organism evidence="3 4">
    <name type="scientific">Tribonema minus</name>
    <dbReference type="NCBI Taxonomy" id="303371"/>
    <lineage>
        <taxon>Eukaryota</taxon>
        <taxon>Sar</taxon>
        <taxon>Stramenopiles</taxon>
        <taxon>Ochrophyta</taxon>
        <taxon>PX clade</taxon>
        <taxon>Xanthophyceae</taxon>
        <taxon>Tribonematales</taxon>
        <taxon>Tribonemataceae</taxon>
        <taxon>Tribonema</taxon>
    </lineage>
</organism>
<dbReference type="OrthoDB" id="10017101at2759"/>
<gene>
    <name evidence="3" type="ORF">JKP88DRAFT_350799</name>
</gene>
<dbReference type="EMBL" id="JAFCMP010000528">
    <property type="protein sequence ID" value="KAG5177188.1"/>
    <property type="molecule type" value="Genomic_DNA"/>
</dbReference>
<keyword evidence="3" id="KW-0489">Methyltransferase</keyword>
<dbReference type="PANTHER" id="PTHR43591">
    <property type="entry name" value="METHYLTRANSFERASE"/>
    <property type="match status" value="1"/>
</dbReference>
<dbReference type="Pfam" id="PF08241">
    <property type="entry name" value="Methyltransf_11"/>
    <property type="match status" value="1"/>
</dbReference>
<dbReference type="Proteomes" id="UP000664859">
    <property type="component" value="Unassembled WGS sequence"/>
</dbReference>
<dbReference type="CDD" id="cd02440">
    <property type="entry name" value="AdoMet_MTases"/>
    <property type="match status" value="1"/>
</dbReference>
<feature type="region of interest" description="Disordered" evidence="1">
    <location>
        <begin position="334"/>
        <end position="367"/>
    </location>
</feature>
<name>A0A836C9V0_9STRA</name>
<accession>A0A836C9V0</accession>
<dbReference type="AlphaFoldDB" id="A0A836C9V0"/>
<dbReference type="GO" id="GO:0008757">
    <property type="term" value="F:S-adenosylmethionine-dependent methyltransferase activity"/>
    <property type="evidence" value="ECO:0007669"/>
    <property type="project" value="InterPro"/>
</dbReference>
<proteinExistence type="predicted"/>
<sequence length="367" mass="39135">MPVRQVTRIFGRFATLRYVADKEGNRWHCIGPYIDFVGSQKAPWQLSGEARLKEGLFMLPVTSFLYERGWRQQFNKFGCPGIETEFDEVTQFFEPVQGPDAVVADLSCGSGLMTRRLVFSNRYGRIIGGDLSAAMLREAARRLSRCRRPGSATTVDWVRLDVSRLPIATESVDAVHAGAALHCWVDLEASLSEVYRTLKPGGRFYASTFLLSDLMSGVASSFRCFTRDELAYLLEQAGFESVDVQTYGKACVIAKCIKSATPPPPEPTPSVENAMADDTDAGDSADATGAGHTAGVETAVADDPDAGDATASLGLKGASMTSVGGASIESAAADDADAGDSAAMAGGEARYDGGQWETSAGDDADDM</sequence>
<dbReference type="Gene3D" id="3.40.50.150">
    <property type="entry name" value="Vaccinia Virus protein VP39"/>
    <property type="match status" value="1"/>
</dbReference>
<dbReference type="PANTHER" id="PTHR43591:SF99">
    <property type="entry name" value="OS06G0646000 PROTEIN"/>
    <property type="match status" value="1"/>
</dbReference>
<keyword evidence="3" id="KW-0808">Transferase</keyword>
<feature type="domain" description="Methyltransferase type 11" evidence="2">
    <location>
        <begin position="105"/>
        <end position="205"/>
    </location>
</feature>
<evidence type="ECO:0000313" key="4">
    <source>
        <dbReference type="Proteomes" id="UP000664859"/>
    </source>
</evidence>
<evidence type="ECO:0000313" key="3">
    <source>
        <dbReference type="EMBL" id="KAG5177188.1"/>
    </source>
</evidence>
<reference evidence="3" key="1">
    <citation type="submission" date="2021-02" db="EMBL/GenBank/DDBJ databases">
        <title>First Annotated Genome of the Yellow-green Alga Tribonema minus.</title>
        <authorList>
            <person name="Mahan K.M."/>
        </authorList>
    </citation>
    <scope>NUCLEOTIDE SEQUENCE</scope>
    <source>
        <strain evidence="3">UTEX B ZZ1240</strain>
    </source>
</reference>
<keyword evidence="4" id="KW-1185">Reference proteome</keyword>
<dbReference type="SUPFAM" id="SSF53335">
    <property type="entry name" value="S-adenosyl-L-methionine-dependent methyltransferases"/>
    <property type="match status" value="1"/>
</dbReference>
<feature type="compositionally biased region" description="Low complexity" evidence="1">
    <location>
        <begin position="339"/>
        <end position="348"/>
    </location>
</feature>
<comment type="caution">
    <text evidence="3">The sequence shown here is derived from an EMBL/GenBank/DDBJ whole genome shotgun (WGS) entry which is preliminary data.</text>
</comment>
<dbReference type="InterPro" id="IPR013216">
    <property type="entry name" value="Methyltransf_11"/>
</dbReference>
<protein>
    <submittedName>
        <fullName evidence="3">S-adenosyl-L-methionine-dependent methyltransferase</fullName>
    </submittedName>
</protein>
<evidence type="ECO:0000256" key="1">
    <source>
        <dbReference type="SAM" id="MobiDB-lite"/>
    </source>
</evidence>
<dbReference type="InterPro" id="IPR029063">
    <property type="entry name" value="SAM-dependent_MTases_sf"/>
</dbReference>
<feature type="region of interest" description="Disordered" evidence="1">
    <location>
        <begin position="259"/>
        <end position="291"/>
    </location>
</feature>
<dbReference type="GO" id="GO:0032259">
    <property type="term" value="P:methylation"/>
    <property type="evidence" value="ECO:0007669"/>
    <property type="project" value="UniProtKB-KW"/>
</dbReference>